<sequence length="376" mass="40897">MKILFTGGGSGGHFYPIIAVAEALQEKAEEEKYVGIELYYMSDSPYNKRALFEAHLTYIHTTAGRSRTYLSIRNISDSLKTVFGLITSTWKLYTLFPDVIFAKGGYASFPALFAAKLLQIPVVIHESDSVPGRVNRWAGKFARYVAVSYAEAETFFPKEKVAVTGNPVRSALIDLSASGAREFFGAEAGVPIIYITGGSQGAMTINNMIVDMLPQLVEKYTVVHQIGALNLGDVKSRAALVLGQSSNKDRYKPFGYLDMSATRMIGACANIIISRAGSTIFEIAAWGTPSILIPLSGEIAHGDHQRANAYNYAHSGAAIVIEEKNLGPHLLASEIDRILGSVAIQEEMRLGARKFFKPDAAKIIAEALLNIGLEHE</sequence>
<proteinExistence type="inferred from homology"/>
<dbReference type="Gene3D" id="3.40.50.2000">
    <property type="entry name" value="Glycogen Phosphorylase B"/>
    <property type="match status" value="2"/>
</dbReference>
<dbReference type="AlphaFoldDB" id="A0A2H0RE36"/>
<dbReference type="InterPro" id="IPR006009">
    <property type="entry name" value="GlcNAc_MurG"/>
</dbReference>
<name>A0A2H0RE36_9BACT</name>
<keyword evidence="7 10" id="KW-0472">Membrane</keyword>
<feature type="binding site" evidence="10">
    <location>
        <begin position="10"/>
        <end position="12"/>
    </location>
    <ligand>
        <name>UDP-N-acetyl-alpha-D-glucosamine</name>
        <dbReference type="ChEBI" id="CHEBI:57705"/>
    </ligand>
</feature>
<comment type="similarity">
    <text evidence="10">Belongs to the glycosyltransferase 28 family. MurG subfamily.</text>
</comment>
<comment type="caution">
    <text evidence="13">The sequence shown here is derived from an EMBL/GenBank/DDBJ whole genome shotgun (WGS) entry which is preliminary data.</text>
</comment>
<dbReference type="InterPro" id="IPR007235">
    <property type="entry name" value="Glyco_trans_28_C"/>
</dbReference>
<accession>A0A2H0RE36</accession>
<comment type="function">
    <text evidence="10">Cell wall formation. Catalyzes the transfer of a GlcNAc subunit on undecaprenyl-pyrophosphoryl-MurNAc-pentapeptide (lipid intermediate I) to form undecaprenyl-pyrophosphoryl-MurNAc-(pentapeptide)GlcNAc (lipid intermediate II).</text>
</comment>
<evidence type="ECO:0000313" key="13">
    <source>
        <dbReference type="EMBL" id="PIR44812.1"/>
    </source>
</evidence>
<evidence type="ECO:0000256" key="10">
    <source>
        <dbReference type="HAMAP-Rule" id="MF_00033"/>
    </source>
</evidence>
<comment type="pathway">
    <text evidence="10">Cell wall biogenesis; peptidoglycan biosynthesis.</text>
</comment>
<evidence type="ECO:0000256" key="7">
    <source>
        <dbReference type="ARBA" id="ARBA00023136"/>
    </source>
</evidence>
<gene>
    <name evidence="10" type="primary">murG</name>
    <name evidence="13" type="ORF">COV10_02925</name>
</gene>
<keyword evidence="8 10" id="KW-0131">Cell cycle</keyword>
<evidence type="ECO:0000259" key="11">
    <source>
        <dbReference type="Pfam" id="PF03033"/>
    </source>
</evidence>
<evidence type="ECO:0000256" key="9">
    <source>
        <dbReference type="ARBA" id="ARBA00023316"/>
    </source>
</evidence>
<dbReference type="SUPFAM" id="SSF53756">
    <property type="entry name" value="UDP-Glycosyltransferase/glycogen phosphorylase"/>
    <property type="match status" value="1"/>
</dbReference>
<keyword evidence="1 10" id="KW-1003">Cell membrane</keyword>
<evidence type="ECO:0000256" key="5">
    <source>
        <dbReference type="ARBA" id="ARBA00022960"/>
    </source>
</evidence>
<dbReference type="CDD" id="cd03785">
    <property type="entry name" value="GT28_MurG"/>
    <property type="match status" value="1"/>
</dbReference>
<evidence type="ECO:0000256" key="3">
    <source>
        <dbReference type="ARBA" id="ARBA00022676"/>
    </source>
</evidence>
<reference evidence="13 14" key="1">
    <citation type="submission" date="2017-09" db="EMBL/GenBank/DDBJ databases">
        <title>Depth-based differentiation of microbial function through sediment-hosted aquifers and enrichment of novel symbionts in the deep terrestrial subsurface.</title>
        <authorList>
            <person name="Probst A.J."/>
            <person name="Ladd B."/>
            <person name="Jarett J.K."/>
            <person name="Geller-Mcgrath D.E."/>
            <person name="Sieber C.M."/>
            <person name="Emerson J.B."/>
            <person name="Anantharaman K."/>
            <person name="Thomas B.C."/>
            <person name="Malmstrom R."/>
            <person name="Stieglmeier M."/>
            <person name="Klingl A."/>
            <person name="Woyke T."/>
            <person name="Ryan C.M."/>
            <person name="Banfield J.F."/>
        </authorList>
    </citation>
    <scope>NUCLEOTIDE SEQUENCE [LARGE SCALE GENOMIC DNA]</scope>
    <source>
        <strain evidence="13">CG10_big_fil_rev_8_21_14_0_10_51_16</strain>
    </source>
</reference>
<keyword evidence="2 10" id="KW-0132">Cell division</keyword>
<feature type="binding site" evidence="10">
    <location>
        <position position="199"/>
    </location>
    <ligand>
        <name>UDP-N-acetyl-alpha-D-glucosamine</name>
        <dbReference type="ChEBI" id="CHEBI:57705"/>
    </ligand>
</feature>
<keyword evidence="4 10" id="KW-0808">Transferase</keyword>
<dbReference type="PANTHER" id="PTHR21015:SF22">
    <property type="entry name" value="GLYCOSYLTRANSFERASE"/>
    <property type="match status" value="1"/>
</dbReference>
<keyword evidence="9 10" id="KW-0961">Cell wall biogenesis/degradation</keyword>
<evidence type="ECO:0000313" key="14">
    <source>
        <dbReference type="Proteomes" id="UP000228767"/>
    </source>
</evidence>
<dbReference type="GO" id="GO:0005975">
    <property type="term" value="P:carbohydrate metabolic process"/>
    <property type="evidence" value="ECO:0007669"/>
    <property type="project" value="InterPro"/>
</dbReference>
<evidence type="ECO:0000256" key="6">
    <source>
        <dbReference type="ARBA" id="ARBA00022984"/>
    </source>
</evidence>
<evidence type="ECO:0000259" key="12">
    <source>
        <dbReference type="Pfam" id="PF04101"/>
    </source>
</evidence>
<evidence type="ECO:0000256" key="4">
    <source>
        <dbReference type="ARBA" id="ARBA00022679"/>
    </source>
</evidence>
<dbReference type="GO" id="GO:0005886">
    <property type="term" value="C:plasma membrane"/>
    <property type="evidence" value="ECO:0007669"/>
    <property type="project" value="UniProtKB-SubCell"/>
</dbReference>
<dbReference type="EMBL" id="PCYI01000019">
    <property type="protein sequence ID" value="PIR44812.1"/>
    <property type="molecule type" value="Genomic_DNA"/>
</dbReference>
<dbReference type="UniPathway" id="UPA00219"/>
<evidence type="ECO:0000256" key="1">
    <source>
        <dbReference type="ARBA" id="ARBA00022475"/>
    </source>
</evidence>
<keyword evidence="5 10" id="KW-0133">Cell shape</keyword>
<comment type="subcellular location">
    <subcellularLocation>
        <location evidence="10">Cell membrane</location>
        <topology evidence="10">Peripheral membrane protein</topology>
        <orientation evidence="10">Cytoplasmic side</orientation>
    </subcellularLocation>
</comment>
<dbReference type="GO" id="GO:0050511">
    <property type="term" value="F:undecaprenyldiphospho-muramoylpentapeptide beta-N-acetylglucosaminyltransferase activity"/>
    <property type="evidence" value="ECO:0007669"/>
    <property type="project" value="UniProtKB-UniRule"/>
</dbReference>
<dbReference type="EC" id="2.4.1.227" evidence="10"/>
<feature type="binding site" evidence="10">
    <location>
        <position position="169"/>
    </location>
    <ligand>
        <name>UDP-N-acetyl-alpha-D-glucosamine</name>
        <dbReference type="ChEBI" id="CHEBI:57705"/>
    </ligand>
</feature>
<keyword evidence="3 10" id="KW-0328">Glycosyltransferase</keyword>
<dbReference type="GO" id="GO:0009252">
    <property type="term" value="P:peptidoglycan biosynthetic process"/>
    <property type="evidence" value="ECO:0007669"/>
    <property type="project" value="UniProtKB-UniRule"/>
</dbReference>
<dbReference type="Pfam" id="PF03033">
    <property type="entry name" value="Glyco_transf_28"/>
    <property type="match status" value="1"/>
</dbReference>
<dbReference type="GO" id="GO:0051991">
    <property type="term" value="F:UDP-N-acetyl-D-glucosamine:N-acetylmuramoyl-L-alanyl-D-glutamyl-meso-2,6-diaminopimelyl-D-alanyl-D-alanine-diphosphoundecaprenol 4-beta-N-acetylglucosaminlytransferase activity"/>
    <property type="evidence" value="ECO:0007669"/>
    <property type="project" value="RHEA"/>
</dbReference>
<dbReference type="Pfam" id="PF04101">
    <property type="entry name" value="Glyco_tran_28_C"/>
    <property type="match status" value="1"/>
</dbReference>
<feature type="domain" description="Glycosyl transferase family 28 C-terminal" evidence="12">
    <location>
        <begin position="192"/>
        <end position="362"/>
    </location>
</feature>
<dbReference type="HAMAP" id="MF_00033">
    <property type="entry name" value="MurG"/>
    <property type="match status" value="1"/>
</dbReference>
<comment type="catalytic activity">
    <reaction evidence="10">
        <text>di-trans,octa-cis-undecaprenyl diphospho-N-acetyl-alpha-D-muramoyl-L-alanyl-D-glutamyl-meso-2,6-diaminopimeloyl-D-alanyl-D-alanine + UDP-N-acetyl-alpha-D-glucosamine = di-trans,octa-cis-undecaprenyl diphospho-[N-acetyl-alpha-D-glucosaminyl-(1-&gt;4)]-N-acetyl-alpha-D-muramoyl-L-alanyl-D-glutamyl-meso-2,6-diaminopimeloyl-D-alanyl-D-alanine + UDP + H(+)</text>
        <dbReference type="Rhea" id="RHEA:31227"/>
        <dbReference type="ChEBI" id="CHEBI:15378"/>
        <dbReference type="ChEBI" id="CHEBI:57705"/>
        <dbReference type="ChEBI" id="CHEBI:58223"/>
        <dbReference type="ChEBI" id="CHEBI:61387"/>
        <dbReference type="ChEBI" id="CHEBI:61388"/>
        <dbReference type="EC" id="2.4.1.227"/>
    </reaction>
</comment>
<dbReference type="GO" id="GO:0008360">
    <property type="term" value="P:regulation of cell shape"/>
    <property type="evidence" value="ECO:0007669"/>
    <property type="project" value="UniProtKB-KW"/>
</dbReference>
<feature type="binding site" evidence="10">
    <location>
        <position position="305"/>
    </location>
    <ligand>
        <name>UDP-N-acetyl-alpha-D-glucosamine</name>
        <dbReference type="ChEBI" id="CHEBI:57705"/>
    </ligand>
</feature>
<dbReference type="PANTHER" id="PTHR21015">
    <property type="entry name" value="UDP-N-ACETYLGLUCOSAMINE--N-ACETYLMURAMYL-(PENTAPEPTIDE) PYROPHOSPHORYL-UNDECAPRENOL N-ACETYLGLUCOSAMINE TRANSFERASE 1"/>
    <property type="match status" value="1"/>
</dbReference>
<organism evidence="13 14">
    <name type="scientific">Candidatus Vogelbacteria bacterium CG10_big_fil_rev_8_21_14_0_10_51_16</name>
    <dbReference type="NCBI Taxonomy" id="1975045"/>
    <lineage>
        <taxon>Bacteria</taxon>
        <taxon>Candidatus Vogeliibacteriota</taxon>
    </lineage>
</organism>
<evidence type="ECO:0000256" key="2">
    <source>
        <dbReference type="ARBA" id="ARBA00022618"/>
    </source>
</evidence>
<dbReference type="InterPro" id="IPR004276">
    <property type="entry name" value="GlycoTrans_28_N"/>
</dbReference>
<keyword evidence="6 10" id="KW-0573">Peptidoglycan synthesis</keyword>
<dbReference type="GO" id="GO:0071555">
    <property type="term" value="P:cell wall organization"/>
    <property type="evidence" value="ECO:0007669"/>
    <property type="project" value="UniProtKB-KW"/>
</dbReference>
<protein>
    <recommendedName>
        <fullName evidence="10">UDP-N-acetylglucosamine--N-acetylmuramyl-(pentapeptide) pyrophosphoryl-undecaprenol N-acetylglucosamine transferase</fullName>
        <ecNumber evidence="10">2.4.1.227</ecNumber>
    </recommendedName>
    <alternativeName>
        <fullName evidence="10">Undecaprenyl-PP-MurNAc-pentapeptide-UDPGlcNAc GlcNAc transferase</fullName>
    </alternativeName>
</protein>
<comment type="caution">
    <text evidence="10">Lacks conserved residue(s) required for the propagation of feature annotation.</text>
</comment>
<feature type="domain" description="Glycosyltransferase family 28 N-terminal" evidence="11">
    <location>
        <begin position="3"/>
        <end position="146"/>
    </location>
</feature>
<dbReference type="Proteomes" id="UP000228767">
    <property type="component" value="Unassembled WGS sequence"/>
</dbReference>
<evidence type="ECO:0000256" key="8">
    <source>
        <dbReference type="ARBA" id="ARBA00023306"/>
    </source>
</evidence>
<dbReference type="GO" id="GO:0051301">
    <property type="term" value="P:cell division"/>
    <property type="evidence" value="ECO:0007669"/>
    <property type="project" value="UniProtKB-KW"/>
</dbReference>